<dbReference type="Gene3D" id="3.40.50.12390">
    <property type="match status" value="2"/>
</dbReference>
<dbReference type="GO" id="GO:0004534">
    <property type="term" value="F:5'-3' RNA exonuclease activity"/>
    <property type="evidence" value="ECO:0007669"/>
    <property type="project" value="TreeGrafter"/>
</dbReference>
<dbReference type="GO" id="GO:0006397">
    <property type="term" value="P:mRNA processing"/>
    <property type="evidence" value="ECO:0007669"/>
    <property type="project" value="UniProtKB-KW"/>
</dbReference>
<evidence type="ECO:0000313" key="10">
    <source>
        <dbReference type="Proteomes" id="UP000737018"/>
    </source>
</evidence>
<dbReference type="CDD" id="cd18673">
    <property type="entry name" value="PIN_XRN1-2-like"/>
    <property type="match status" value="1"/>
</dbReference>
<dbReference type="InterPro" id="IPR004859">
    <property type="entry name" value="Xrn1_N"/>
</dbReference>
<feature type="domain" description="Xrn1 helical" evidence="8">
    <location>
        <begin position="450"/>
        <end position="740"/>
    </location>
</feature>
<comment type="similarity">
    <text evidence="1">Belongs to the 5'-3' exonuclease family. XRN2/RAT1 subfamily.</text>
</comment>
<dbReference type="PANTHER" id="PTHR12341:SF53">
    <property type="entry name" value="5'-3' EXORIBONUCLEASE"/>
    <property type="match status" value="1"/>
</dbReference>
<name>A0A8J4VZ51_9ROSI</name>
<feature type="domain" description="Xrn1 N-terminal" evidence="7">
    <location>
        <begin position="1"/>
        <end position="242"/>
    </location>
</feature>
<dbReference type="GO" id="GO:0003723">
    <property type="term" value="F:RNA binding"/>
    <property type="evidence" value="ECO:0007669"/>
    <property type="project" value="TreeGrafter"/>
</dbReference>
<dbReference type="GO" id="GO:0000956">
    <property type="term" value="P:nuclear-transcribed mRNA catabolic process"/>
    <property type="evidence" value="ECO:0007669"/>
    <property type="project" value="TreeGrafter"/>
</dbReference>
<evidence type="ECO:0000256" key="2">
    <source>
        <dbReference type="ARBA" id="ARBA00022664"/>
    </source>
</evidence>
<keyword evidence="3" id="KW-0540">Nuclease</keyword>
<feature type="compositionally biased region" description="Polar residues" evidence="6">
    <location>
        <begin position="421"/>
        <end position="438"/>
    </location>
</feature>
<evidence type="ECO:0000256" key="1">
    <source>
        <dbReference type="ARBA" id="ARBA00006994"/>
    </source>
</evidence>
<feature type="region of interest" description="Disordered" evidence="6">
    <location>
        <begin position="408"/>
        <end position="438"/>
    </location>
</feature>
<dbReference type="Pfam" id="PF17846">
    <property type="entry name" value="XRN_M"/>
    <property type="match status" value="2"/>
</dbReference>
<dbReference type="InterPro" id="IPR041412">
    <property type="entry name" value="Xrn1_helical"/>
</dbReference>
<keyword evidence="5" id="KW-0269">Exonuclease</keyword>
<evidence type="ECO:0000256" key="6">
    <source>
        <dbReference type="SAM" id="MobiDB-lite"/>
    </source>
</evidence>
<accession>A0A8J4VZ51</accession>
<evidence type="ECO:0000259" key="8">
    <source>
        <dbReference type="Pfam" id="PF17846"/>
    </source>
</evidence>
<dbReference type="Pfam" id="PF03159">
    <property type="entry name" value="XRN_N"/>
    <property type="match status" value="1"/>
</dbReference>
<evidence type="ECO:0000259" key="7">
    <source>
        <dbReference type="Pfam" id="PF03159"/>
    </source>
</evidence>
<dbReference type="OrthoDB" id="372487at2759"/>
<keyword evidence="10" id="KW-1185">Reference proteome</keyword>
<reference evidence="9" key="1">
    <citation type="submission" date="2020-03" db="EMBL/GenBank/DDBJ databases">
        <title>Castanea mollissima Vanexum genome sequencing.</title>
        <authorList>
            <person name="Staton M."/>
        </authorList>
    </citation>
    <scope>NUCLEOTIDE SEQUENCE</scope>
    <source>
        <tissue evidence="9">Leaf</tissue>
    </source>
</reference>
<keyword evidence="2" id="KW-0507">mRNA processing</keyword>
<dbReference type="FunFam" id="3.40.50.12390:FF:000003">
    <property type="entry name" value="5'-3' exoribonuclease"/>
    <property type="match status" value="1"/>
</dbReference>
<dbReference type="InterPro" id="IPR027073">
    <property type="entry name" value="5_3_exoribonuclease"/>
</dbReference>
<feature type="region of interest" description="Disordered" evidence="6">
    <location>
        <begin position="962"/>
        <end position="983"/>
    </location>
</feature>
<evidence type="ECO:0000256" key="4">
    <source>
        <dbReference type="ARBA" id="ARBA00022801"/>
    </source>
</evidence>
<protein>
    <submittedName>
        <fullName evidence="9">Uncharacterized protein</fullName>
    </submittedName>
</protein>
<keyword evidence="4" id="KW-0378">Hydrolase</keyword>
<proteinExistence type="inferred from homology"/>
<dbReference type="PANTHER" id="PTHR12341">
    <property type="entry name" value="5'-&gt;3' EXORIBONUCLEASE"/>
    <property type="match status" value="1"/>
</dbReference>
<evidence type="ECO:0000256" key="5">
    <source>
        <dbReference type="ARBA" id="ARBA00022839"/>
    </source>
</evidence>
<dbReference type="EMBL" id="JRKL02000010">
    <property type="protein sequence ID" value="KAF3976617.1"/>
    <property type="molecule type" value="Genomic_DNA"/>
</dbReference>
<gene>
    <name evidence="9" type="ORF">CMV_000213</name>
</gene>
<evidence type="ECO:0000256" key="3">
    <source>
        <dbReference type="ARBA" id="ARBA00022722"/>
    </source>
</evidence>
<comment type="caution">
    <text evidence="9">The sequence shown here is derived from an EMBL/GenBank/DDBJ whole genome shotgun (WGS) entry which is preliminary data.</text>
</comment>
<dbReference type="GO" id="GO:0005634">
    <property type="term" value="C:nucleus"/>
    <property type="evidence" value="ECO:0007669"/>
    <property type="project" value="TreeGrafter"/>
</dbReference>
<feature type="compositionally biased region" description="Basic residues" evidence="6">
    <location>
        <begin position="408"/>
        <end position="420"/>
    </location>
</feature>
<feature type="domain" description="Xrn1 helical" evidence="8">
    <location>
        <begin position="319"/>
        <end position="436"/>
    </location>
</feature>
<sequence>MGIPSFYRWLLDRYPRTVVDAIEEEPPDATKRNPNGKEFDNLYLDMNGIVHPCFHPEGLPPPKTYDDIFAAIFTYIDRVFSIVRPRKLLFLAIDGVAPRAKMNQQRSRRFRAAKDAAAEAASREKMFESEEEKAAYLEQCKKMDSNVITPGTEFMALLSSALSYYIHLRMNKDPGWRGVKVILSDANVPGEGEHKIMSYIRLQRNLPGYDVNTRHCLYGLDADLIMLALATHELHFFILREDVRGARPNDKHQQDNMNKSKTMEVEGENLEGFISRQKFQFLNILILREYLQLDMTIKAKKKSSKKKSIFTKKKKKKKLKLERLIDDFVFMCLFVGNDFLPHIPSLEISEGAIDLLMMVYKKEFRKMGGYLTDSFKVNLKRVEHFVQVLASHECAIFRRRCQMQKERGLRHRRFSNKKNTRSSSNLISQNHRNSNSVETQTPINLSSVGTNAVVDEIKLGETKGWKERFYAEKFEAETKDACEKIRRHAVSKYIEGICWVMHYYYEGVCSWQWFYPYHYAPFASDFSGVDQLKIEFTLGKPFKPFDQLLSVLPAASAHALPLFYRKLMTDTSSPLSDFYPTDFELDMNGKHFSWQAVCKLPFIDESRLLSEISKVEHTLTEEERCRNSFSLDVLFVHASHPLTVKILAFCQRKAVHPKFAGTKVKRKINPKFSDGMNGYMYISNKPVRPVEIFSPIEDMEIISNNEVLSVFFKCPPFHSHITSLSTGVKVPRMSIRKKDILPPPVLWHKKSAVLGRIHSERSIPKSISGHLLAKLARKLLSKCYPPRKKWGSMELGDNIGVDGFTSHLNLIDTVPQGGAGFYENCIYCDNGAPDEQVGETRANVLECGRVPITNHVNRKTLIPSLKPKRSKAIRAMDLEPSIFELAAEAEKNWVNHEVPDAHVGETGTNRVVCAQNLEPTIFELVAATDKNCVDGVPDNQVGANEANGLVCASGVPDNCVDVKSKKKKRKQSKDGGAQNLGPTSCEVGTGAEKNCINHEVPDTHVGETDTNRVVCAQNLEPAIFELAAVADKNCVDGVPDNHVGANEANGLVCASGVLDNCVDIKSKKKKLKQSKAGGAQNLGPTSCKVEMGAEKNCVNHEVPDTHVGETGTNRVVCTQNLEPTIFEFVAAADKICVDGVPDNQVGVNEANGLICASGVPDNCVDVKSKKKKRKRSKAGGAQNLGPTSCEVGTGAENNCINHEVPDTHVGETCTNKVVCAPNLELTIFELVAAADKNCVDGVPDSQVGVNEANGLVCASGVLDNCVDVKQSKAGGAQNLGPTSCEAGMGAEKNCVNHEVPDTHVGETGTNRVVWAQNLGPTNFEVGTAADKNCVDNRDPDKHVGETGETGANGLVHASGVPDKNCVNVKSKKRKRKGSKVRGAQNLELTTCEAGTGANLNCFDRVQDKHVGDSVSNGLICASGVLDKNCVDGKSKKKRQKRCTVGGAENLEPASCELETGVDEVFVDNGLQDHHVGETGAKALEYSKGVQINNVGENGAKVLAFG</sequence>
<evidence type="ECO:0000313" key="9">
    <source>
        <dbReference type="EMBL" id="KAF3976617.1"/>
    </source>
</evidence>
<dbReference type="Proteomes" id="UP000737018">
    <property type="component" value="Unassembled WGS sequence"/>
</dbReference>
<dbReference type="FunFam" id="1.25.40.1050:FF:000002">
    <property type="entry name" value="5'-3' exoribonuclease"/>
    <property type="match status" value="1"/>
</dbReference>
<dbReference type="Gene3D" id="1.25.40.1050">
    <property type="match status" value="1"/>
</dbReference>
<organism evidence="9 10">
    <name type="scientific">Castanea mollissima</name>
    <name type="common">Chinese chestnut</name>
    <dbReference type="NCBI Taxonomy" id="60419"/>
    <lineage>
        <taxon>Eukaryota</taxon>
        <taxon>Viridiplantae</taxon>
        <taxon>Streptophyta</taxon>
        <taxon>Embryophyta</taxon>
        <taxon>Tracheophyta</taxon>
        <taxon>Spermatophyta</taxon>
        <taxon>Magnoliopsida</taxon>
        <taxon>eudicotyledons</taxon>
        <taxon>Gunneridae</taxon>
        <taxon>Pentapetalae</taxon>
        <taxon>rosids</taxon>
        <taxon>fabids</taxon>
        <taxon>Fagales</taxon>
        <taxon>Fagaceae</taxon>
        <taxon>Castanea</taxon>
    </lineage>
</organism>